<dbReference type="HOGENOM" id="CLU_002472_4_0_1"/>
<dbReference type="SUPFAM" id="SSF52540">
    <property type="entry name" value="P-loop containing nucleoside triphosphate hydrolases"/>
    <property type="match status" value="1"/>
</dbReference>
<feature type="coiled-coil region" evidence="7">
    <location>
        <begin position="595"/>
        <end position="629"/>
    </location>
</feature>
<keyword evidence="4" id="KW-0067">ATP-binding</keyword>
<dbReference type="PANTHER" id="PTHR11361">
    <property type="entry name" value="DNA MISMATCH REPAIR PROTEIN MUTS FAMILY MEMBER"/>
    <property type="match status" value="1"/>
</dbReference>
<dbReference type="FunCoup" id="A0A0D2AY35">
    <property type="interactions" value="20"/>
</dbReference>
<evidence type="ECO:0000256" key="6">
    <source>
        <dbReference type="ARBA" id="ARBA00023204"/>
    </source>
</evidence>
<dbReference type="InterPro" id="IPR036187">
    <property type="entry name" value="DNA_mismatch_repair_MutS_sf"/>
</dbReference>
<dbReference type="InterPro" id="IPR007860">
    <property type="entry name" value="DNA_mmatch_repair_MutS_con_dom"/>
</dbReference>
<evidence type="ECO:0000259" key="8">
    <source>
        <dbReference type="PROSITE" id="PS00486"/>
    </source>
</evidence>
<dbReference type="InParanoid" id="A0A0D2AY35"/>
<name>A0A0D2AY35_9PEZI</name>
<protein>
    <recommendedName>
        <fullName evidence="8">DNA mismatch repair proteins mutS family domain-containing protein</fullName>
    </recommendedName>
</protein>
<evidence type="ECO:0000256" key="4">
    <source>
        <dbReference type="ARBA" id="ARBA00022840"/>
    </source>
</evidence>
<keyword evidence="7" id="KW-0175">Coiled coil</keyword>
<evidence type="ECO:0000256" key="7">
    <source>
        <dbReference type="SAM" id="Coils"/>
    </source>
</evidence>
<keyword evidence="2" id="KW-0547">Nucleotide-binding</keyword>
<keyword evidence="10" id="KW-1185">Reference proteome</keyword>
<dbReference type="GO" id="GO:0043504">
    <property type="term" value="P:mitochondrial DNA repair"/>
    <property type="evidence" value="ECO:0007669"/>
    <property type="project" value="TreeGrafter"/>
</dbReference>
<evidence type="ECO:0000313" key="10">
    <source>
        <dbReference type="Proteomes" id="UP000053259"/>
    </source>
</evidence>
<dbReference type="SUPFAM" id="SSF55271">
    <property type="entry name" value="DNA repair protein MutS, domain I"/>
    <property type="match status" value="1"/>
</dbReference>
<accession>A0A0D2AY35</accession>
<dbReference type="InterPro" id="IPR007695">
    <property type="entry name" value="DNA_mismatch_repair_MutS-lik_N"/>
</dbReference>
<keyword evidence="3" id="KW-0227">DNA damage</keyword>
<dbReference type="Pfam" id="PF05192">
    <property type="entry name" value="MutS_III"/>
    <property type="match status" value="1"/>
</dbReference>
<comment type="similarity">
    <text evidence="1">Belongs to the DNA mismatch repair MutS family.</text>
</comment>
<dbReference type="GO" id="GO:0005634">
    <property type="term" value="C:nucleus"/>
    <property type="evidence" value="ECO:0007669"/>
    <property type="project" value="TreeGrafter"/>
</dbReference>
<reference evidence="9 10" key="1">
    <citation type="submission" date="2015-01" db="EMBL/GenBank/DDBJ databases">
        <title>The Genome Sequence of Ochroconis gallopava CBS43764.</title>
        <authorList>
            <consortium name="The Broad Institute Genomics Platform"/>
            <person name="Cuomo C."/>
            <person name="de Hoog S."/>
            <person name="Gorbushina A."/>
            <person name="Stielow B."/>
            <person name="Teixiera M."/>
            <person name="Abouelleil A."/>
            <person name="Chapman S.B."/>
            <person name="Priest M."/>
            <person name="Young S.K."/>
            <person name="Wortman J."/>
            <person name="Nusbaum C."/>
            <person name="Birren B."/>
        </authorList>
    </citation>
    <scope>NUCLEOTIDE SEQUENCE [LARGE SCALE GENOMIC DNA]</scope>
    <source>
        <strain evidence="9 10">CBS 43764</strain>
    </source>
</reference>
<dbReference type="InterPro" id="IPR045076">
    <property type="entry name" value="MutS"/>
</dbReference>
<keyword evidence="6" id="KW-0234">DNA repair</keyword>
<dbReference type="SUPFAM" id="SSF53150">
    <property type="entry name" value="DNA repair protein MutS, domain II"/>
    <property type="match status" value="1"/>
</dbReference>
<organism evidence="9 10">
    <name type="scientific">Verruconis gallopava</name>
    <dbReference type="NCBI Taxonomy" id="253628"/>
    <lineage>
        <taxon>Eukaryota</taxon>
        <taxon>Fungi</taxon>
        <taxon>Dikarya</taxon>
        <taxon>Ascomycota</taxon>
        <taxon>Pezizomycotina</taxon>
        <taxon>Dothideomycetes</taxon>
        <taxon>Pleosporomycetidae</taxon>
        <taxon>Venturiales</taxon>
        <taxon>Sympoventuriaceae</taxon>
        <taxon>Verruconis</taxon>
    </lineage>
</organism>
<dbReference type="SMART" id="SM00534">
    <property type="entry name" value="MUTSac"/>
    <property type="match status" value="1"/>
</dbReference>
<evidence type="ECO:0000256" key="2">
    <source>
        <dbReference type="ARBA" id="ARBA00022741"/>
    </source>
</evidence>
<dbReference type="PIRSF" id="PIRSF037677">
    <property type="entry name" value="DNA_mis_repair_Msh6"/>
    <property type="match status" value="1"/>
</dbReference>
<dbReference type="PANTHER" id="PTHR11361:SF34">
    <property type="entry name" value="DNA MISMATCH REPAIR PROTEIN MSH1, MITOCHONDRIAL"/>
    <property type="match status" value="1"/>
</dbReference>
<sequence>MRRFARSGSARIVSKYVCPECRWVSTLAAPLPRWREAPSVPQRLKLGTKVLSRGAKRKTTVTIKSIPQGALPAGSAKTDDSDSESGYSITIQQHLNNMRKYPDCVILTKLGNFYEMYFEQAQEFAPLLNLKLAKKPTVKSPEGFVYMAGFPLHQMDRYLKILVNDLGKHVAITKEIKNDDAERIRNNGNMFDRKVVRIITPGTLIDEKFMDPWVNNFLLSIHVDSNARDVGLAWIDLSSGDFFTQRTEIDALASTIARIGPREVLLDQSFETAKKSPLMDIVRQGHHSISYTTAETSPDPSNKWLSVFQPTGSELESRQFSDIEVAAGSMLLKYVNDTQLEQLEKEGVQLQNPVHRSENEFMMIDKHSLRALEITKTMREDGFKGSLMQTVKRTATPSGTRMLSQRLQAPSMSLEEINERLDLVQEMIEYPVLREETVTLLKGSFDSRRLASGFAFGRGNADDLLRLAKTIDITSELAQKLTEHVQNNADEGKCSSLPQTTQPGKARVGQLVKSLCLKEPRQLAARIKEAIDEERLQVMHQLEDQKAAEMLAVADDMLEEAGEEKLKGLPKRVRKAASAAPDRDLDVPTDLWIMRRSASAKLTTLHKELDNLMNEKDQLEAEWRQKTGTKKLSLRWLQPHGHVVHISGAKDSLLDFSMLGKITHAKSSSSTRSFYHQDWTLLGSKIEKFKDLIREEEQRVFDLLRKLVVKNIVNLRKNAAVLDELDVACSFATLAIEKNWVRPLLNNGNRHYVRGGRHPTVEAGLIEQGKSFTKNDCIVGGDSRILLITGPNMGGKSTFLRQNALLSILAQTGSYVPAEYAEIGLVDKIFSRVGSADNLYQDQSTFMVEMLETAEILKQATPKSFVIMDEVGRGTTPEDGIAVGFASLYHLYHVNQSRALFATHFHVLADMTRDFEHLACYCTDVAEHLDGSFSYVHKLRQGINRNPHALKVARLAGMPEDAIAVASKVLEQIKVSNSTALSDESISRDKAQQKLVASG</sequence>
<dbReference type="EMBL" id="KN847542">
    <property type="protein sequence ID" value="KIW04034.1"/>
    <property type="molecule type" value="Genomic_DNA"/>
</dbReference>
<feature type="domain" description="DNA mismatch repair proteins mutS family" evidence="8">
    <location>
        <begin position="864"/>
        <end position="880"/>
    </location>
</feature>
<dbReference type="OrthoDB" id="2534523at2759"/>
<gene>
    <name evidence="9" type="ORF">PV09_04856</name>
</gene>
<dbReference type="Gene3D" id="3.30.420.110">
    <property type="entry name" value="MutS, connector domain"/>
    <property type="match status" value="1"/>
</dbReference>
<dbReference type="Pfam" id="PF05188">
    <property type="entry name" value="MutS_II"/>
    <property type="match status" value="1"/>
</dbReference>
<dbReference type="AlphaFoldDB" id="A0A0D2AY35"/>
<dbReference type="Pfam" id="PF01624">
    <property type="entry name" value="MutS_I"/>
    <property type="match status" value="1"/>
</dbReference>
<evidence type="ECO:0000256" key="5">
    <source>
        <dbReference type="ARBA" id="ARBA00023125"/>
    </source>
</evidence>
<dbReference type="InterPro" id="IPR007696">
    <property type="entry name" value="DNA_mismatch_repair_MutS_core"/>
</dbReference>
<dbReference type="Gene3D" id="3.40.50.300">
    <property type="entry name" value="P-loop containing nucleotide triphosphate hydrolases"/>
    <property type="match status" value="1"/>
</dbReference>
<dbReference type="InterPro" id="IPR027417">
    <property type="entry name" value="P-loop_NTPase"/>
</dbReference>
<dbReference type="STRING" id="253628.A0A0D2AY35"/>
<dbReference type="InterPro" id="IPR036678">
    <property type="entry name" value="MutS_con_dom_sf"/>
</dbReference>
<dbReference type="GO" id="GO:0005739">
    <property type="term" value="C:mitochondrion"/>
    <property type="evidence" value="ECO:0007669"/>
    <property type="project" value="TreeGrafter"/>
</dbReference>
<dbReference type="InterPro" id="IPR016151">
    <property type="entry name" value="DNA_mismatch_repair_MutS_N"/>
</dbReference>
<dbReference type="Gene3D" id="1.10.1420.10">
    <property type="match status" value="2"/>
</dbReference>
<proteinExistence type="inferred from homology"/>
<dbReference type="InterPro" id="IPR000432">
    <property type="entry name" value="DNA_mismatch_repair_MutS_C"/>
</dbReference>
<dbReference type="PROSITE" id="PS00486">
    <property type="entry name" value="DNA_MISMATCH_REPAIR_2"/>
    <property type="match status" value="1"/>
</dbReference>
<dbReference type="Pfam" id="PF00488">
    <property type="entry name" value="MutS_V"/>
    <property type="match status" value="1"/>
</dbReference>
<dbReference type="GO" id="GO:0030983">
    <property type="term" value="F:mismatched DNA binding"/>
    <property type="evidence" value="ECO:0007669"/>
    <property type="project" value="InterPro"/>
</dbReference>
<evidence type="ECO:0000256" key="1">
    <source>
        <dbReference type="ARBA" id="ARBA00006271"/>
    </source>
</evidence>
<dbReference type="VEuPathDB" id="FungiDB:PV09_04856"/>
<evidence type="ECO:0000313" key="9">
    <source>
        <dbReference type="EMBL" id="KIW04034.1"/>
    </source>
</evidence>
<dbReference type="InterPro" id="IPR017261">
    <property type="entry name" value="DNA_mismatch_repair_MutS/MSH"/>
</dbReference>
<dbReference type="SUPFAM" id="SSF48334">
    <property type="entry name" value="DNA repair protein MutS, domain III"/>
    <property type="match status" value="1"/>
</dbReference>
<dbReference type="Gene3D" id="3.40.1170.10">
    <property type="entry name" value="DNA repair protein MutS, domain I"/>
    <property type="match status" value="1"/>
</dbReference>
<keyword evidence="5" id="KW-0238">DNA-binding</keyword>
<dbReference type="SMART" id="SM00533">
    <property type="entry name" value="MUTSd"/>
    <property type="match status" value="1"/>
</dbReference>
<evidence type="ECO:0000256" key="3">
    <source>
        <dbReference type="ARBA" id="ARBA00022763"/>
    </source>
</evidence>
<dbReference type="FunFam" id="3.40.50.300:FF:001238">
    <property type="entry name" value="DNA mismatch repair protein"/>
    <property type="match status" value="1"/>
</dbReference>
<dbReference type="GO" id="GO:0140664">
    <property type="term" value="F:ATP-dependent DNA damage sensor activity"/>
    <property type="evidence" value="ECO:0007669"/>
    <property type="project" value="InterPro"/>
</dbReference>
<dbReference type="RefSeq" id="XP_016213903.1">
    <property type="nucleotide sequence ID" value="XM_016358285.1"/>
</dbReference>
<dbReference type="GO" id="GO:0006298">
    <property type="term" value="P:mismatch repair"/>
    <property type="evidence" value="ECO:0007669"/>
    <property type="project" value="InterPro"/>
</dbReference>
<dbReference type="Proteomes" id="UP000053259">
    <property type="component" value="Unassembled WGS sequence"/>
</dbReference>
<dbReference type="GO" id="GO:0005524">
    <property type="term" value="F:ATP binding"/>
    <property type="evidence" value="ECO:0007669"/>
    <property type="project" value="UniProtKB-KW"/>
</dbReference>
<dbReference type="GeneID" id="27312829"/>